<reference evidence="2" key="1">
    <citation type="submission" date="2020-04" db="EMBL/GenBank/DDBJ databases">
        <authorList>
            <person name="Alioto T."/>
            <person name="Alioto T."/>
            <person name="Gomez Garrido J."/>
        </authorList>
    </citation>
    <scope>NUCLEOTIDE SEQUENCE</scope>
    <source>
        <strain evidence="2">A484AB</strain>
    </source>
</reference>
<gene>
    <name evidence="2" type="ORF">PACLA_8A052763</name>
</gene>
<accession>A0A6S7JC27</accession>
<name>A0A6S7JC27_PARCT</name>
<evidence type="ECO:0000313" key="3">
    <source>
        <dbReference type="Proteomes" id="UP001152795"/>
    </source>
</evidence>
<keyword evidence="3" id="KW-1185">Reference proteome</keyword>
<protein>
    <submittedName>
        <fullName evidence="2">Uncharacterized protein</fullName>
    </submittedName>
</protein>
<sequence>MDTAETSANKYIICSKVEGTTPLTLKSSRESLEKVKKYASQRASYGETNLSPLCNRISSLTDEQYIQSVYHSGCHKNIVNNEKLKREEKRFRESSSSSKSVVPPKKGRPSRSDSPSCSREVTGERLRRSVGASQHIKTCVFQYSHPSIGELHRVESESMGIRFLLIKSRTQYENVRVALANVIEPSRTALHLI</sequence>
<dbReference type="EMBL" id="CACRXK020015038">
    <property type="protein sequence ID" value="CAB4027821.1"/>
    <property type="molecule type" value="Genomic_DNA"/>
</dbReference>
<dbReference type="AlphaFoldDB" id="A0A6S7JC27"/>
<feature type="region of interest" description="Disordered" evidence="1">
    <location>
        <begin position="86"/>
        <end position="129"/>
    </location>
</feature>
<comment type="caution">
    <text evidence="2">The sequence shown here is derived from an EMBL/GenBank/DDBJ whole genome shotgun (WGS) entry which is preliminary data.</text>
</comment>
<dbReference type="Proteomes" id="UP001152795">
    <property type="component" value="Unassembled WGS sequence"/>
</dbReference>
<proteinExistence type="predicted"/>
<evidence type="ECO:0000256" key="1">
    <source>
        <dbReference type="SAM" id="MobiDB-lite"/>
    </source>
</evidence>
<organism evidence="2 3">
    <name type="scientific">Paramuricea clavata</name>
    <name type="common">Red gorgonian</name>
    <name type="synonym">Violescent sea-whip</name>
    <dbReference type="NCBI Taxonomy" id="317549"/>
    <lineage>
        <taxon>Eukaryota</taxon>
        <taxon>Metazoa</taxon>
        <taxon>Cnidaria</taxon>
        <taxon>Anthozoa</taxon>
        <taxon>Octocorallia</taxon>
        <taxon>Malacalcyonacea</taxon>
        <taxon>Plexauridae</taxon>
        <taxon>Paramuricea</taxon>
    </lineage>
</organism>
<evidence type="ECO:0000313" key="2">
    <source>
        <dbReference type="EMBL" id="CAB4027821.1"/>
    </source>
</evidence>
<feature type="compositionally biased region" description="Low complexity" evidence="1">
    <location>
        <begin position="94"/>
        <end position="104"/>
    </location>
</feature>